<reference evidence="3 4" key="1">
    <citation type="submission" date="2018-12" db="EMBL/GenBank/DDBJ databases">
        <title>Draft genome sequence of Embleya hyalina NBRC 13850T.</title>
        <authorList>
            <person name="Komaki H."/>
            <person name="Hosoyama A."/>
            <person name="Kimura A."/>
            <person name="Ichikawa N."/>
            <person name="Tamura T."/>
        </authorList>
    </citation>
    <scope>NUCLEOTIDE SEQUENCE [LARGE SCALE GENOMIC DNA]</scope>
    <source>
        <strain evidence="3 4">NBRC 13850</strain>
    </source>
</reference>
<keyword evidence="2" id="KW-0732">Signal</keyword>
<keyword evidence="4" id="KW-1185">Reference proteome</keyword>
<feature type="region of interest" description="Disordered" evidence="1">
    <location>
        <begin position="32"/>
        <end position="102"/>
    </location>
</feature>
<feature type="chain" id="PRO_5019579007" description="Lipoprotein" evidence="2">
    <location>
        <begin position="32"/>
        <end position="229"/>
    </location>
</feature>
<comment type="caution">
    <text evidence="3">The sequence shown here is derived from an EMBL/GenBank/DDBJ whole genome shotgun (WGS) entry which is preliminary data.</text>
</comment>
<organism evidence="3 4">
    <name type="scientific">Embleya hyalina</name>
    <dbReference type="NCBI Taxonomy" id="516124"/>
    <lineage>
        <taxon>Bacteria</taxon>
        <taxon>Bacillati</taxon>
        <taxon>Actinomycetota</taxon>
        <taxon>Actinomycetes</taxon>
        <taxon>Kitasatosporales</taxon>
        <taxon>Streptomycetaceae</taxon>
        <taxon>Embleya</taxon>
    </lineage>
</organism>
<sequence length="229" mass="22913">MSLVTTRRTNTVRTLAGTVLAAALLIPTATACDSDDKDKTTAPAATAKVGDSTPPVAPPAPAAASDAPGTSAPTGTTKPKTGTPPATTPKGGSSGGGKTLVDGSTAEIENLGAQRYRAKIVNGGQVLATLETNDTDAGLDANGMFVVLSMDGTIHSWMGGEHTGPGTFQLPGGWTAEVTKVGELRFRARILGNGGVNHGTLEANQHDAGAVANGIYIVLSSGGEISAHE</sequence>
<protein>
    <recommendedName>
        <fullName evidence="5">Lipoprotein</fullName>
    </recommendedName>
</protein>
<dbReference type="AlphaFoldDB" id="A0A401YDW7"/>
<accession>A0A401YDW7</accession>
<proteinExistence type="predicted"/>
<dbReference type="OrthoDB" id="4220845at2"/>
<name>A0A401YDW7_9ACTN</name>
<evidence type="ECO:0000256" key="1">
    <source>
        <dbReference type="SAM" id="MobiDB-lite"/>
    </source>
</evidence>
<feature type="signal peptide" evidence="2">
    <location>
        <begin position="1"/>
        <end position="31"/>
    </location>
</feature>
<dbReference type="EMBL" id="BIFH01000013">
    <property type="protein sequence ID" value="GCD92778.1"/>
    <property type="molecule type" value="Genomic_DNA"/>
</dbReference>
<feature type="compositionally biased region" description="Low complexity" evidence="1">
    <location>
        <begin position="41"/>
        <end position="54"/>
    </location>
</feature>
<evidence type="ECO:0000256" key="2">
    <source>
        <dbReference type="SAM" id="SignalP"/>
    </source>
</evidence>
<feature type="compositionally biased region" description="Low complexity" evidence="1">
    <location>
        <begin position="62"/>
        <end position="91"/>
    </location>
</feature>
<dbReference type="RefSeq" id="WP_126635105.1">
    <property type="nucleotide sequence ID" value="NZ_BIFH01000013.1"/>
</dbReference>
<evidence type="ECO:0000313" key="4">
    <source>
        <dbReference type="Proteomes" id="UP000286931"/>
    </source>
</evidence>
<dbReference type="Proteomes" id="UP000286931">
    <property type="component" value="Unassembled WGS sequence"/>
</dbReference>
<evidence type="ECO:0008006" key="5">
    <source>
        <dbReference type="Google" id="ProtNLM"/>
    </source>
</evidence>
<gene>
    <name evidence="3" type="ORF">EHYA_00419</name>
</gene>
<evidence type="ECO:0000313" key="3">
    <source>
        <dbReference type="EMBL" id="GCD92778.1"/>
    </source>
</evidence>
<dbReference type="PROSITE" id="PS51257">
    <property type="entry name" value="PROKAR_LIPOPROTEIN"/>
    <property type="match status" value="1"/>
</dbReference>